<gene>
    <name evidence="12" type="ORF">Q0590_31010</name>
</gene>
<dbReference type="InterPro" id="IPR036640">
    <property type="entry name" value="ABC1_TM_sf"/>
</dbReference>
<evidence type="ECO:0000259" key="10">
    <source>
        <dbReference type="PROSITE" id="PS50929"/>
    </source>
</evidence>
<evidence type="ECO:0000256" key="5">
    <source>
        <dbReference type="ARBA" id="ARBA00022840"/>
    </source>
</evidence>
<evidence type="ECO:0000313" key="13">
    <source>
        <dbReference type="Proteomes" id="UP001168528"/>
    </source>
</evidence>
<evidence type="ECO:0000256" key="2">
    <source>
        <dbReference type="ARBA" id="ARBA00022692"/>
    </source>
</evidence>
<evidence type="ECO:0000256" key="4">
    <source>
        <dbReference type="ARBA" id="ARBA00022801"/>
    </source>
</evidence>
<dbReference type="InterPro" id="IPR003593">
    <property type="entry name" value="AAA+_ATPase"/>
</dbReference>
<feature type="transmembrane region" description="Helical" evidence="8">
    <location>
        <begin position="318"/>
        <end position="339"/>
    </location>
</feature>
<dbReference type="SUPFAM" id="SSF52540">
    <property type="entry name" value="P-loop containing nucleoside triphosphate hydrolases"/>
    <property type="match status" value="1"/>
</dbReference>
<dbReference type="Pfam" id="PF00005">
    <property type="entry name" value="ABC_tran"/>
    <property type="match status" value="1"/>
</dbReference>
<dbReference type="PROSITE" id="PS50990">
    <property type="entry name" value="PEPTIDASE_C39"/>
    <property type="match status" value="1"/>
</dbReference>
<name>A0ABT8RHA2_9BACT</name>
<evidence type="ECO:0000256" key="1">
    <source>
        <dbReference type="ARBA" id="ARBA00004651"/>
    </source>
</evidence>
<evidence type="ECO:0000256" key="7">
    <source>
        <dbReference type="ARBA" id="ARBA00023136"/>
    </source>
</evidence>
<keyword evidence="13" id="KW-1185">Reference proteome</keyword>
<dbReference type="InterPro" id="IPR003439">
    <property type="entry name" value="ABC_transporter-like_ATP-bd"/>
</dbReference>
<dbReference type="CDD" id="cd02418">
    <property type="entry name" value="Peptidase_C39B"/>
    <property type="match status" value="1"/>
</dbReference>
<protein>
    <submittedName>
        <fullName evidence="12">Peptidase domain-containing ABC transporter</fullName>
    </submittedName>
</protein>
<dbReference type="InterPro" id="IPR027417">
    <property type="entry name" value="P-loop_NTPase"/>
</dbReference>
<evidence type="ECO:0000259" key="11">
    <source>
        <dbReference type="PROSITE" id="PS50990"/>
    </source>
</evidence>
<feature type="domain" description="ABC transmembrane type-1" evidence="10">
    <location>
        <begin position="182"/>
        <end position="463"/>
    </location>
</feature>
<dbReference type="InterPro" id="IPR005074">
    <property type="entry name" value="Peptidase_C39"/>
</dbReference>
<dbReference type="PROSITE" id="PS00211">
    <property type="entry name" value="ABC_TRANSPORTER_1"/>
    <property type="match status" value="1"/>
</dbReference>
<keyword evidence="2 8" id="KW-0812">Transmembrane</keyword>
<comment type="subcellular location">
    <subcellularLocation>
        <location evidence="1">Cell membrane</location>
        <topology evidence="1">Multi-pass membrane protein</topology>
    </subcellularLocation>
</comment>
<dbReference type="PROSITE" id="PS50893">
    <property type="entry name" value="ABC_TRANSPORTER_2"/>
    <property type="match status" value="1"/>
</dbReference>
<dbReference type="PROSITE" id="PS50929">
    <property type="entry name" value="ABC_TM1F"/>
    <property type="match status" value="1"/>
</dbReference>
<dbReference type="Gene3D" id="3.90.70.10">
    <property type="entry name" value="Cysteine proteinases"/>
    <property type="match status" value="1"/>
</dbReference>
<evidence type="ECO:0000256" key="3">
    <source>
        <dbReference type="ARBA" id="ARBA00022741"/>
    </source>
</evidence>
<dbReference type="InterPro" id="IPR017871">
    <property type="entry name" value="ABC_transporter-like_CS"/>
</dbReference>
<dbReference type="InterPro" id="IPR011527">
    <property type="entry name" value="ABC1_TM_dom"/>
</dbReference>
<dbReference type="SUPFAM" id="SSF90123">
    <property type="entry name" value="ABC transporter transmembrane region"/>
    <property type="match status" value="1"/>
</dbReference>
<organism evidence="12 13">
    <name type="scientific">Rhodocytophaga aerolata</name>
    <dbReference type="NCBI Taxonomy" id="455078"/>
    <lineage>
        <taxon>Bacteria</taxon>
        <taxon>Pseudomonadati</taxon>
        <taxon>Bacteroidota</taxon>
        <taxon>Cytophagia</taxon>
        <taxon>Cytophagales</taxon>
        <taxon>Rhodocytophagaceae</taxon>
        <taxon>Rhodocytophaga</taxon>
    </lineage>
</organism>
<evidence type="ECO:0000256" key="6">
    <source>
        <dbReference type="ARBA" id="ARBA00022989"/>
    </source>
</evidence>
<dbReference type="RefSeq" id="WP_302041542.1">
    <property type="nucleotide sequence ID" value="NZ_JAUKPO010000035.1"/>
</dbReference>
<dbReference type="Gene3D" id="3.40.50.300">
    <property type="entry name" value="P-loop containing nucleotide triphosphate hydrolases"/>
    <property type="match status" value="1"/>
</dbReference>
<feature type="domain" description="Peptidase C39" evidence="11">
    <location>
        <begin position="9"/>
        <end position="139"/>
    </location>
</feature>
<evidence type="ECO:0000313" key="12">
    <source>
        <dbReference type="EMBL" id="MDO1450744.1"/>
    </source>
</evidence>
<accession>A0ABT8RHA2</accession>
<keyword evidence="5" id="KW-0067">ATP-binding</keyword>
<keyword evidence="7 8" id="KW-0472">Membrane</keyword>
<evidence type="ECO:0000256" key="8">
    <source>
        <dbReference type="SAM" id="Phobius"/>
    </source>
</evidence>
<dbReference type="Proteomes" id="UP001168528">
    <property type="component" value="Unassembled WGS sequence"/>
</dbReference>
<evidence type="ECO:0000259" key="9">
    <source>
        <dbReference type="PROSITE" id="PS50893"/>
    </source>
</evidence>
<dbReference type="InterPro" id="IPR039421">
    <property type="entry name" value="Type_1_exporter"/>
</dbReference>
<comment type="caution">
    <text evidence="12">The sequence shown here is derived from an EMBL/GenBank/DDBJ whole genome shotgun (WGS) entry which is preliminary data.</text>
</comment>
<reference evidence="12" key="1">
    <citation type="submission" date="2023-07" db="EMBL/GenBank/DDBJ databases">
        <title>The genome sequence of Rhodocytophaga aerolata KACC 12507.</title>
        <authorList>
            <person name="Zhang X."/>
        </authorList>
    </citation>
    <scope>NUCLEOTIDE SEQUENCE</scope>
    <source>
        <strain evidence="12">KACC 12507</strain>
    </source>
</reference>
<feature type="transmembrane region" description="Helical" evidence="8">
    <location>
        <begin position="214"/>
        <end position="231"/>
    </location>
</feature>
<dbReference type="Pfam" id="PF00664">
    <property type="entry name" value="ABC_membrane"/>
    <property type="match status" value="1"/>
</dbReference>
<feature type="domain" description="ABC transporter" evidence="9">
    <location>
        <begin position="499"/>
        <end position="733"/>
    </location>
</feature>
<dbReference type="Gene3D" id="1.20.1560.10">
    <property type="entry name" value="ABC transporter type 1, transmembrane domain"/>
    <property type="match status" value="1"/>
</dbReference>
<dbReference type="SMART" id="SM00382">
    <property type="entry name" value="AAA"/>
    <property type="match status" value="1"/>
</dbReference>
<dbReference type="PANTHER" id="PTHR43394:SF1">
    <property type="entry name" value="ATP-BINDING CASSETTE SUB-FAMILY B MEMBER 10, MITOCHONDRIAL"/>
    <property type="match status" value="1"/>
</dbReference>
<keyword evidence="4" id="KW-0378">Hydrolase</keyword>
<feature type="transmembrane region" description="Helical" evidence="8">
    <location>
        <begin position="180"/>
        <end position="202"/>
    </location>
</feature>
<sequence>MSAFPFYQQLDSKDCGPTCLRMIAKHYGKAYSLQLIREKTGIGREGVSLLGMSEAAEKLGFRTMGAKISYQTLLNDAPLPCIVHWQQNHFVVVYKVKKTRKHAFTKPKHKFYVADPQKGIMVYSAEEFRANWLINQNNGQQEGIALFLETTPQFHLQEDEKQTVSGLQQLVPYIFSYKKLLIQLFLGVFIGSILQLIFPFLTQSIVDIGINTQNLNFIYLILFAQLMLFAGRTSVEFIRSWIILHMGARINLSILSDFLVKLMKLPLSFFDTKLFGDIIQRINDRHRIEEFLTYTTLHTAFSLFSIVIFGVVLSIYHLTIFTIFLSGSILYILWIMLFLKRRRNLDHKRFDLEAKNQSNLFELIQGMQEIKLANSQVQKRWEWESLQAKSIKLSIKALSLSQYQQAGAFFINEGKNILITFIAAKAVIEGQLTLGAMLAVQYIAGQLNSPIEQLSGLLQTMQDASISLERLNEIHQEKDEESVSLIAFHTLPENRSFFLKNIDFQYPGTGSEPVLKNIELYIPEGKTTAIVGMSGSGKTTLLKLLLKFYEPTRGEIRLGNINLKNISQQIWRGQCGVVMQDGFIFSDTIARNITMADEYPDIQKLLHAVKIANIGSFIESLAMGFNTKIGAEGNGLSQGQKQRILIARAVYKDPSFIFFDEATNALDANNESLIIEHLQEFFHGRTVVVVAHRLSTVQYADQIVVMHKGEIAEVGTHAELIGTKGAYYKLVRNQLELGV</sequence>
<feature type="transmembrane region" description="Helical" evidence="8">
    <location>
        <begin position="237"/>
        <end position="260"/>
    </location>
</feature>
<dbReference type="Pfam" id="PF03412">
    <property type="entry name" value="Peptidase_C39"/>
    <property type="match status" value="1"/>
</dbReference>
<keyword evidence="3" id="KW-0547">Nucleotide-binding</keyword>
<keyword evidence="6 8" id="KW-1133">Transmembrane helix</keyword>
<dbReference type="EMBL" id="JAUKPO010000035">
    <property type="protein sequence ID" value="MDO1450744.1"/>
    <property type="molecule type" value="Genomic_DNA"/>
</dbReference>
<proteinExistence type="predicted"/>
<dbReference type="PANTHER" id="PTHR43394">
    <property type="entry name" value="ATP-DEPENDENT PERMEASE MDL1, MITOCHONDRIAL"/>
    <property type="match status" value="1"/>
</dbReference>
<feature type="transmembrane region" description="Helical" evidence="8">
    <location>
        <begin position="291"/>
        <end position="312"/>
    </location>
</feature>
<dbReference type="CDD" id="cd18571">
    <property type="entry name" value="ABC_6TM_peptidase_like"/>
    <property type="match status" value="1"/>
</dbReference>